<dbReference type="SUPFAM" id="SSF82697">
    <property type="entry name" value="PurS-like"/>
    <property type="match status" value="1"/>
</dbReference>
<proteinExistence type="inferred from homology"/>
<reference evidence="7 8" key="1">
    <citation type="submission" date="2017-03" db="EMBL/GenBank/DDBJ databases">
        <authorList>
            <person name="Afonso C.L."/>
            <person name="Miller P.J."/>
            <person name="Scott M.A."/>
            <person name="Spackman E."/>
            <person name="Goraichik I."/>
            <person name="Dimitrov K.M."/>
            <person name="Suarez D.L."/>
            <person name="Swayne D.E."/>
        </authorList>
    </citation>
    <scope>NUCLEOTIDE SEQUENCE [LARGE SCALE GENOMIC DNA]</scope>
    <source>
        <strain evidence="7 8">CECT 8625</strain>
    </source>
</reference>
<dbReference type="InterPro" id="IPR003850">
    <property type="entry name" value="PurS"/>
</dbReference>
<gene>
    <name evidence="6" type="primary">purS</name>
    <name evidence="7" type="ORF">ROJ8625_01657</name>
</gene>
<dbReference type="PANTHER" id="PTHR34696:SF1">
    <property type="entry name" value="PHOSPHORIBOSYLFORMYLGLYCINAMIDINE SYNTHASE SUBUNIT PURS"/>
    <property type="match status" value="1"/>
</dbReference>
<comment type="subcellular location">
    <subcellularLocation>
        <location evidence="6">Cytoplasm</location>
    </subcellularLocation>
</comment>
<dbReference type="Proteomes" id="UP000193570">
    <property type="component" value="Unassembled WGS sequence"/>
</dbReference>
<dbReference type="NCBIfam" id="NF004630">
    <property type="entry name" value="PRK05974.1"/>
    <property type="match status" value="1"/>
</dbReference>
<dbReference type="NCBIfam" id="TIGR00302">
    <property type="entry name" value="phosphoribosylformylglycinamidine synthase subunit PurS"/>
    <property type="match status" value="1"/>
</dbReference>
<name>A0A1X6Z0K1_9RHOB</name>
<evidence type="ECO:0000256" key="2">
    <source>
        <dbReference type="ARBA" id="ARBA00022598"/>
    </source>
</evidence>
<dbReference type="EC" id="6.3.5.3" evidence="6"/>
<dbReference type="EMBL" id="FWFK01000003">
    <property type="protein sequence ID" value="SLN36686.1"/>
    <property type="molecule type" value="Genomic_DNA"/>
</dbReference>
<comment type="function">
    <text evidence="6">Part of the phosphoribosylformylglycinamidine synthase complex involved in the purines biosynthetic pathway. Catalyzes the ATP-dependent conversion of formylglycinamide ribonucleotide (FGAR) and glutamine to yield formylglycinamidine ribonucleotide (FGAM) and glutamate. The FGAM synthase complex is composed of three subunits. PurQ produces an ammonia molecule by converting glutamine to glutamate. PurL transfers the ammonia molecule to FGAR to form FGAM in an ATP-dependent manner. PurS interacts with PurQ and PurL and is thought to assist in the transfer of the ammonia molecule from PurQ to PurL.</text>
</comment>
<keyword evidence="1 6" id="KW-0963">Cytoplasm</keyword>
<evidence type="ECO:0000256" key="1">
    <source>
        <dbReference type="ARBA" id="ARBA00022490"/>
    </source>
</evidence>
<keyword evidence="3 6" id="KW-0547">Nucleotide-binding</keyword>
<evidence type="ECO:0000313" key="7">
    <source>
        <dbReference type="EMBL" id="SLN36686.1"/>
    </source>
</evidence>
<evidence type="ECO:0000256" key="5">
    <source>
        <dbReference type="ARBA" id="ARBA00022840"/>
    </source>
</evidence>
<dbReference type="HAMAP" id="MF_01926">
    <property type="entry name" value="PurS"/>
    <property type="match status" value="1"/>
</dbReference>
<evidence type="ECO:0000256" key="3">
    <source>
        <dbReference type="ARBA" id="ARBA00022741"/>
    </source>
</evidence>
<sequence length="76" mass="8268">MKARVHVMLKDGVLDPQGEAVRHALGAMGFDGVDGVRQGKVIELDLADGTSEARIAEMCERLLANTVIESYRIETL</sequence>
<dbReference type="GO" id="GO:0005737">
    <property type="term" value="C:cytoplasm"/>
    <property type="evidence" value="ECO:0007669"/>
    <property type="project" value="UniProtKB-SubCell"/>
</dbReference>
<keyword evidence="4 6" id="KW-0658">Purine biosynthesis</keyword>
<evidence type="ECO:0000256" key="6">
    <source>
        <dbReference type="HAMAP-Rule" id="MF_01926"/>
    </source>
</evidence>
<comment type="pathway">
    <text evidence="6">Purine metabolism; IMP biosynthesis via de novo pathway; 5-amino-1-(5-phospho-D-ribosyl)imidazole from N(2)-formyl-N(1)-(5-phospho-D-ribosyl)glycinamide: step 1/2.</text>
</comment>
<comment type="catalytic activity">
    <reaction evidence="6">
        <text>N(2)-formyl-N(1)-(5-phospho-beta-D-ribosyl)glycinamide + L-glutamine + ATP + H2O = 2-formamido-N(1)-(5-O-phospho-beta-D-ribosyl)acetamidine + L-glutamate + ADP + phosphate + H(+)</text>
        <dbReference type="Rhea" id="RHEA:17129"/>
        <dbReference type="ChEBI" id="CHEBI:15377"/>
        <dbReference type="ChEBI" id="CHEBI:15378"/>
        <dbReference type="ChEBI" id="CHEBI:29985"/>
        <dbReference type="ChEBI" id="CHEBI:30616"/>
        <dbReference type="ChEBI" id="CHEBI:43474"/>
        <dbReference type="ChEBI" id="CHEBI:58359"/>
        <dbReference type="ChEBI" id="CHEBI:147286"/>
        <dbReference type="ChEBI" id="CHEBI:147287"/>
        <dbReference type="ChEBI" id="CHEBI:456216"/>
        <dbReference type="EC" id="6.3.5.3"/>
    </reaction>
</comment>
<keyword evidence="5 6" id="KW-0067">ATP-binding</keyword>
<comment type="similarity">
    <text evidence="6">Belongs to the PurS family.</text>
</comment>
<keyword evidence="8" id="KW-1185">Reference proteome</keyword>
<dbReference type="InterPro" id="IPR036604">
    <property type="entry name" value="PurS-like_sf"/>
</dbReference>
<organism evidence="7 8">
    <name type="scientific">Roseivivax jejudonensis</name>
    <dbReference type="NCBI Taxonomy" id="1529041"/>
    <lineage>
        <taxon>Bacteria</taxon>
        <taxon>Pseudomonadati</taxon>
        <taxon>Pseudomonadota</taxon>
        <taxon>Alphaproteobacteria</taxon>
        <taxon>Rhodobacterales</taxon>
        <taxon>Roseobacteraceae</taxon>
        <taxon>Roseivivax</taxon>
    </lineage>
</organism>
<dbReference type="GO" id="GO:0006189">
    <property type="term" value="P:'de novo' IMP biosynthetic process"/>
    <property type="evidence" value="ECO:0007669"/>
    <property type="project" value="UniProtKB-UniRule"/>
</dbReference>
<accession>A0A1X6Z0K1</accession>
<evidence type="ECO:0000313" key="8">
    <source>
        <dbReference type="Proteomes" id="UP000193570"/>
    </source>
</evidence>
<dbReference type="Pfam" id="PF02700">
    <property type="entry name" value="PurS"/>
    <property type="match status" value="1"/>
</dbReference>
<dbReference type="AlphaFoldDB" id="A0A1X6Z0K1"/>
<keyword evidence="2 6" id="KW-0436">Ligase</keyword>
<comment type="subunit">
    <text evidence="6">Part of the FGAM synthase complex composed of 1 PurL, 1 PurQ and 2 PurS subunits.</text>
</comment>
<dbReference type="GO" id="GO:0004642">
    <property type="term" value="F:phosphoribosylformylglycinamidine synthase activity"/>
    <property type="evidence" value="ECO:0007669"/>
    <property type="project" value="UniProtKB-UniRule"/>
</dbReference>
<dbReference type="RefSeq" id="WP_085791401.1">
    <property type="nucleotide sequence ID" value="NZ_FWFK01000003.1"/>
</dbReference>
<dbReference type="Gene3D" id="3.30.1280.10">
    <property type="entry name" value="Phosphoribosylformylglycinamidine synthase subunit PurS"/>
    <property type="match status" value="1"/>
</dbReference>
<dbReference type="UniPathway" id="UPA00074">
    <property type="reaction ID" value="UER00128"/>
</dbReference>
<dbReference type="GO" id="GO:0005524">
    <property type="term" value="F:ATP binding"/>
    <property type="evidence" value="ECO:0007669"/>
    <property type="project" value="UniProtKB-UniRule"/>
</dbReference>
<evidence type="ECO:0000256" key="4">
    <source>
        <dbReference type="ARBA" id="ARBA00022755"/>
    </source>
</evidence>
<protein>
    <recommendedName>
        <fullName evidence="6">Phosphoribosylformylglycinamidine synthase subunit PurS</fullName>
        <shortName evidence="6">FGAM synthase</shortName>
        <ecNumber evidence="6">6.3.5.3</ecNumber>
    </recommendedName>
    <alternativeName>
        <fullName evidence="6">Formylglycinamide ribonucleotide amidotransferase subunit III</fullName>
        <shortName evidence="6">FGAR amidotransferase III</shortName>
        <shortName evidence="6">FGAR-AT III</shortName>
    </alternativeName>
    <alternativeName>
        <fullName evidence="6">Phosphoribosylformylglycinamidine synthase subunit III</fullName>
    </alternativeName>
</protein>
<dbReference type="OrthoDB" id="9799101at2"/>
<dbReference type="PANTHER" id="PTHR34696">
    <property type="entry name" value="PHOSPHORIBOSYLFORMYLGLYCINAMIDINE SYNTHASE SUBUNIT PURS"/>
    <property type="match status" value="1"/>
</dbReference>